<dbReference type="VEuPathDB" id="FungiDB:LEMA_uP090480.1"/>
<sequence>MPALRMDASMSILASARMPRPLPIEAAIPPSHSLPTSQKQTS</sequence>
<dbReference type="HOGENOM" id="CLU_3260681_0_0_1"/>
<evidence type="ECO:0000256" key="1">
    <source>
        <dbReference type="SAM" id="MobiDB-lite"/>
    </source>
</evidence>
<reference evidence="3" key="1">
    <citation type="journal article" date="2011" name="Nat. Commun.">
        <title>Effector diversification within compartments of the Leptosphaeria maculans genome affected by Repeat-Induced Point mutations.</title>
        <authorList>
            <person name="Rouxel T."/>
            <person name="Grandaubert J."/>
            <person name="Hane J.K."/>
            <person name="Hoede C."/>
            <person name="van de Wouw A.P."/>
            <person name="Couloux A."/>
            <person name="Dominguez V."/>
            <person name="Anthouard V."/>
            <person name="Bally P."/>
            <person name="Bourras S."/>
            <person name="Cozijnsen A.J."/>
            <person name="Ciuffetti L.M."/>
            <person name="Degrave A."/>
            <person name="Dilmaghani A."/>
            <person name="Duret L."/>
            <person name="Fudal I."/>
            <person name="Goodwin S.B."/>
            <person name="Gout L."/>
            <person name="Glaser N."/>
            <person name="Linglin J."/>
            <person name="Kema G.H.J."/>
            <person name="Lapalu N."/>
            <person name="Lawrence C.B."/>
            <person name="May K."/>
            <person name="Meyer M."/>
            <person name="Ollivier B."/>
            <person name="Poulain J."/>
            <person name="Schoch C.L."/>
            <person name="Simon A."/>
            <person name="Spatafora J.W."/>
            <person name="Stachowiak A."/>
            <person name="Turgeon B.G."/>
            <person name="Tyler B.M."/>
            <person name="Vincent D."/>
            <person name="Weissenbach J."/>
            <person name="Amselem J."/>
            <person name="Quesneville H."/>
            <person name="Oliver R.P."/>
            <person name="Wincker P."/>
            <person name="Balesdent M.-H."/>
            <person name="Howlett B.J."/>
        </authorList>
    </citation>
    <scope>NUCLEOTIDE SEQUENCE [LARGE SCALE GENOMIC DNA]</scope>
    <source>
        <strain evidence="3">JN3 / isolate v23.1.3 / race Av1-4-5-6-7-8</strain>
    </source>
</reference>
<evidence type="ECO:0000313" key="3">
    <source>
        <dbReference type="Proteomes" id="UP000002668"/>
    </source>
</evidence>
<dbReference type="AlphaFoldDB" id="E5A1S2"/>
<dbReference type="InParanoid" id="E5A1S2"/>
<dbReference type="EMBL" id="FP929132">
    <property type="protein sequence ID" value="CBX97639.1"/>
    <property type="molecule type" value="Genomic_DNA"/>
</dbReference>
<feature type="compositionally biased region" description="Polar residues" evidence="1">
    <location>
        <begin position="33"/>
        <end position="42"/>
    </location>
</feature>
<proteinExistence type="predicted"/>
<gene>
    <name evidence="2" type="ORF">LEMA_uP090480.1</name>
</gene>
<accession>E5A1S2</accession>
<evidence type="ECO:0000313" key="2">
    <source>
        <dbReference type="EMBL" id="CBX97639.1"/>
    </source>
</evidence>
<dbReference type="Proteomes" id="UP000002668">
    <property type="component" value="Genome"/>
</dbReference>
<name>E5A1S2_LEPMJ</name>
<organism evidence="3">
    <name type="scientific">Leptosphaeria maculans (strain JN3 / isolate v23.1.3 / race Av1-4-5-6-7-8)</name>
    <name type="common">Blackleg fungus</name>
    <name type="synonym">Phoma lingam</name>
    <dbReference type="NCBI Taxonomy" id="985895"/>
    <lineage>
        <taxon>Eukaryota</taxon>
        <taxon>Fungi</taxon>
        <taxon>Dikarya</taxon>
        <taxon>Ascomycota</taxon>
        <taxon>Pezizomycotina</taxon>
        <taxon>Dothideomycetes</taxon>
        <taxon>Pleosporomycetidae</taxon>
        <taxon>Pleosporales</taxon>
        <taxon>Pleosporineae</taxon>
        <taxon>Leptosphaeriaceae</taxon>
        <taxon>Plenodomus</taxon>
        <taxon>Plenodomus lingam/Leptosphaeria maculans species complex</taxon>
    </lineage>
</organism>
<protein>
    <submittedName>
        <fullName evidence="2">Predicted protein</fullName>
    </submittedName>
</protein>
<feature type="region of interest" description="Disordered" evidence="1">
    <location>
        <begin position="23"/>
        <end position="42"/>
    </location>
</feature>
<keyword evidence="3" id="KW-1185">Reference proteome</keyword>